<evidence type="ECO:0008006" key="5">
    <source>
        <dbReference type="Google" id="ProtNLM"/>
    </source>
</evidence>
<dbReference type="InterPro" id="IPR002053">
    <property type="entry name" value="Glyco_hydro_25"/>
</dbReference>
<dbReference type="SUPFAM" id="SSF51445">
    <property type="entry name" value="(Trans)glycosidases"/>
    <property type="match status" value="1"/>
</dbReference>
<dbReference type="GO" id="GO:0003796">
    <property type="term" value="F:lysozyme activity"/>
    <property type="evidence" value="ECO:0007669"/>
    <property type="project" value="InterPro"/>
</dbReference>
<dbReference type="EMBL" id="CP014806">
    <property type="protein sequence ID" value="AMW99387.1"/>
    <property type="molecule type" value="Genomic_DNA"/>
</dbReference>
<dbReference type="RefSeq" id="WP_066788207.1">
    <property type="nucleotide sequence ID" value="NZ_CP014806.1"/>
</dbReference>
<evidence type="ECO:0000256" key="1">
    <source>
        <dbReference type="ARBA" id="ARBA00010646"/>
    </source>
</evidence>
<dbReference type="AlphaFoldDB" id="A0A143HC75"/>
<dbReference type="Gene3D" id="3.20.20.80">
    <property type="entry name" value="Glycosidases"/>
    <property type="match status" value="1"/>
</dbReference>
<comment type="similarity">
    <text evidence="1">Belongs to the glycosyl hydrolase 25 family.</text>
</comment>
<keyword evidence="2" id="KW-0175">Coiled coil</keyword>
<reference evidence="4" key="2">
    <citation type="submission" date="2016-03" db="EMBL/GenBank/DDBJ databases">
        <authorList>
            <person name="Ploux O."/>
        </authorList>
    </citation>
    <scope>NUCLEOTIDE SEQUENCE [LARGE SCALE GENOMIC DNA]</scope>
    <source>
        <strain evidence="4">PP9</strain>
    </source>
</reference>
<sequence>MVIIAGAIVDISHHQGTINWSKFSKAVDMVIIRTQDGSSVEDTMHTYNEQQAIKYKVPFGVYAFNRASSAAAARIEAQNFYQRANKNTKFYVIDVETFSSSGSIGGSGESMRSVINAYVAQLRALTKKKIGLYIANHLYDDLHLDVTKFDFVWIPRYGVTPPSHPFDMWQYTETGTVEGVSGKVDLNRLAGKKTLAWYIGDDPKKEEGTENIKKGELTITQYEELKKRIEELEKALGKKDSKVSEVHKEGWAWAKKEGIMDGQNPKKFVTREMLSSVLFKKFNKKK</sequence>
<dbReference type="CDD" id="cd06523">
    <property type="entry name" value="GH25_PlyB-like"/>
    <property type="match status" value="1"/>
</dbReference>
<dbReference type="STRING" id="241244.ATY39_07855"/>
<dbReference type="PANTHER" id="PTHR34135">
    <property type="entry name" value="LYSOZYME"/>
    <property type="match status" value="1"/>
</dbReference>
<dbReference type="GO" id="GO:0016052">
    <property type="term" value="P:carbohydrate catabolic process"/>
    <property type="evidence" value="ECO:0007669"/>
    <property type="project" value="TreeGrafter"/>
</dbReference>
<dbReference type="PROSITE" id="PS51904">
    <property type="entry name" value="GLYCOSYL_HYDROL_F25_2"/>
    <property type="match status" value="1"/>
</dbReference>
<dbReference type="OrthoDB" id="9802228at2"/>
<evidence type="ECO:0000256" key="2">
    <source>
        <dbReference type="SAM" id="Coils"/>
    </source>
</evidence>
<proteinExistence type="inferred from homology"/>
<dbReference type="Pfam" id="PF01183">
    <property type="entry name" value="Glyco_hydro_25"/>
    <property type="match status" value="1"/>
</dbReference>
<gene>
    <name evidence="3" type="ORF">ATY39_07855</name>
</gene>
<reference evidence="3 4" key="1">
    <citation type="journal article" date="2016" name="Genome Announc.">
        <title>Whole-Genome Sequence of Rummeliibacillus stabekisii Strain PP9 Isolated from Antarctic Soil.</title>
        <authorList>
            <person name="da Mota F.F."/>
            <person name="Vollu R.E."/>
            <person name="Jurelevicius D."/>
            <person name="Seldin L."/>
        </authorList>
    </citation>
    <scope>NUCLEOTIDE SEQUENCE [LARGE SCALE GENOMIC DNA]</scope>
    <source>
        <strain evidence="3 4">PP9</strain>
    </source>
</reference>
<dbReference type="GO" id="GO:0009253">
    <property type="term" value="P:peptidoglycan catabolic process"/>
    <property type="evidence" value="ECO:0007669"/>
    <property type="project" value="InterPro"/>
</dbReference>
<dbReference type="GO" id="GO:0016998">
    <property type="term" value="P:cell wall macromolecule catabolic process"/>
    <property type="evidence" value="ECO:0007669"/>
    <property type="project" value="InterPro"/>
</dbReference>
<feature type="coiled-coil region" evidence="2">
    <location>
        <begin position="215"/>
        <end position="249"/>
    </location>
</feature>
<organism evidence="3 4">
    <name type="scientific">Rummeliibacillus stabekisii</name>
    <dbReference type="NCBI Taxonomy" id="241244"/>
    <lineage>
        <taxon>Bacteria</taxon>
        <taxon>Bacillati</taxon>
        <taxon>Bacillota</taxon>
        <taxon>Bacilli</taxon>
        <taxon>Bacillales</taxon>
        <taxon>Caryophanaceae</taxon>
        <taxon>Rummeliibacillus</taxon>
    </lineage>
</organism>
<evidence type="ECO:0000313" key="4">
    <source>
        <dbReference type="Proteomes" id="UP000076021"/>
    </source>
</evidence>
<protein>
    <recommendedName>
        <fullName evidence="5">Glycoside hydrolase family 25</fullName>
    </recommendedName>
</protein>
<dbReference type="Proteomes" id="UP000076021">
    <property type="component" value="Chromosome"/>
</dbReference>
<accession>A0A143HC75</accession>
<dbReference type="KEGG" id="rst:ATY39_07855"/>
<dbReference type="InterPro" id="IPR017853">
    <property type="entry name" value="GH"/>
</dbReference>
<dbReference type="PANTHER" id="PTHR34135:SF1">
    <property type="entry name" value="GLYCOSYL HYDROLASE FAMILY 25"/>
    <property type="match status" value="1"/>
</dbReference>
<name>A0A143HC75_9BACL</name>
<evidence type="ECO:0000313" key="3">
    <source>
        <dbReference type="EMBL" id="AMW99387.1"/>
    </source>
</evidence>
<keyword evidence="4" id="KW-1185">Reference proteome</keyword>